<protein>
    <recommendedName>
        <fullName evidence="2">Thioredoxin domain-containing protein</fullName>
    </recommendedName>
</protein>
<sequence>MILFYSPSCNHCSMLLDNIKRYDKDKKIKLVCIEELISENIEIEKKIHSVPAFMVLPSKELLFGKAVFDHLLLPGRGVLCGGQSTRLERPENNNQDIDDNNTIKPLEIKDNPDEPSAFVLNGFNFSDSFSSIDDENKVECKDKGYNWDYITNDANISDGINGISVTESEGKKMPSLDELKKLRDDIKFD</sequence>
<organism evidence="1">
    <name type="scientific">Virus NIOZ-UU159</name>
    <dbReference type="NCBI Taxonomy" id="2763270"/>
    <lineage>
        <taxon>Viruses</taxon>
    </lineage>
</organism>
<reference evidence="1" key="1">
    <citation type="submission" date="2020-08" db="EMBL/GenBank/DDBJ databases">
        <title>Bridging the membrane lipid divide: bacteria of the FCB group superphylum have the potential to synthesize archaeal ether lipids.</title>
        <authorList>
            <person name="Villanueva L."/>
            <person name="von Meijenfeldt F.A.B."/>
            <person name="Westbye A.B."/>
            <person name="Yadav S."/>
            <person name="Hopmans E.C."/>
            <person name="Dutilh B.E."/>
            <person name="Sinninghe Damste J.S."/>
        </authorList>
    </citation>
    <scope>NUCLEOTIDE SEQUENCE</scope>
    <source>
        <strain evidence="1">NIOZ-UU159</strain>
    </source>
</reference>
<accession>A0A7S9XE44</accession>
<proteinExistence type="predicted"/>
<dbReference type="SUPFAM" id="SSF52833">
    <property type="entry name" value="Thioredoxin-like"/>
    <property type="match status" value="1"/>
</dbReference>
<evidence type="ECO:0008006" key="2">
    <source>
        <dbReference type="Google" id="ProtNLM"/>
    </source>
</evidence>
<gene>
    <name evidence="1" type="ORF">NIOZUU159_00048</name>
</gene>
<dbReference type="InterPro" id="IPR036249">
    <property type="entry name" value="Thioredoxin-like_sf"/>
</dbReference>
<evidence type="ECO:0000313" key="1">
    <source>
        <dbReference type="EMBL" id="QPI16559.1"/>
    </source>
</evidence>
<dbReference type="EMBL" id="MW030579">
    <property type="protein sequence ID" value="QPI16559.1"/>
    <property type="molecule type" value="Genomic_DNA"/>
</dbReference>
<name>A0A7S9XE44_9VIRU</name>